<dbReference type="EMBL" id="BLLF01000001">
    <property type="protein sequence ID" value="GFH05562.1"/>
    <property type="molecule type" value="Genomic_DNA"/>
</dbReference>
<keyword evidence="2" id="KW-1185">Reference proteome</keyword>
<protein>
    <submittedName>
        <fullName evidence="1">Uncharacterized protein</fullName>
    </submittedName>
</protein>
<dbReference type="Proteomes" id="UP000485058">
    <property type="component" value="Unassembled WGS sequence"/>
</dbReference>
<gene>
    <name evidence="1" type="ORF">HaLaN_00042</name>
</gene>
<dbReference type="AlphaFoldDB" id="A0A699YR05"/>
<proteinExistence type="predicted"/>
<reference evidence="1 2" key="1">
    <citation type="submission" date="2020-02" db="EMBL/GenBank/DDBJ databases">
        <title>Draft genome sequence of Haematococcus lacustris strain NIES-144.</title>
        <authorList>
            <person name="Morimoto D."/>
            <person name="Nakagawa S."/>
            <person name="Yoshida T."/>
            <person name="Sawayama S."/>
        </authorList>
    </citation>
    <scope>NUCLEOTIDE SEQUENCE [LARGE SCALE GENOMIC DNA]</scope>
    <source>
        <strain evidence="1 2">NIES-144</strain>
    </source>
</reference>
<accession>A0A699YR05</accession>
<comment type="caution">
    <text evidence="1">The sequence shown here is derived from an EMBL/GenBank/DDBJ whole genome shotgun (WGS) entry which is preliminary data.</text>
</comment>
<evidence type="ECO:0000313" key="1">
    <source>
        <dbReference type="EMBL" id="GFH05562.1"/>
    </source>
</evidence>
<name>A0A699YR05_HAELA</name>
<sequence length="74" mass="7930">MAQSHIAQPGRASDLLVNKWRLAFGEEANRRGLDPDSLTVTLTELLDTPPPGVAGLPQLSDWLAASLAVAPQQR</sequence>
<evidence type="ECO:0000313" key="2">
    <source>
        <dbReference type="Proteomes" id="UP000485058"/>
    </source>
</evidence>
<organism evidence="1 2">
    <name type="scientific">Haematococcus lacustris</name>
    <name type="common">Green alga</name>
    <name type="synonym">Haematococcus pluvialis</name>
    <dbReference type="NCBI Taxonomy" id="44745"/>
    <lineage>
        <taxon>Eukaryota</taxon>
        <taxon>Viridiplantae</taxon>
        <taxon>Chlorophyta</taxon>
        <taxon>core chlorophytes</taxon>
        <taxon>Chlorophyceae</taxon>
        <taxon>CS clade</taxon>
        <taxon>Chlamydomonadales</taxon>
        <taxon>Haematococcaceae</taxon>
        <taxon>Haematococcus</taxon>
    </lineage>
</organism>